<dbReference type="InterPro" id="IPR029229">
    <property type="entry name" value="Alkyl_sulf_C"/>
</dbReference>
<dbReference type="PANTHER" id="PTHR43223:SF1">
    <property type="entry name" value="ALKYL_ARYL-SULFATASE BDS1"/>
    <property type="match status" value="1"/>
</dbReference>
<dbReference type="EC" id="3.1.6.-" evidence="2"/>
<name>A0A5E4ZYZ9_9BURK</name>
<gene>
    <name evidence="2" type="primary">yjcS</name>
    <name evidence="2" type="ORF">PCA31118_02017</name>
</gene>
<keyword evidence="3" id="KW-1185">Reference proteome</keyword>
<feature type="domain" description="Alkyl sulfatase C-terminal" evidence="1">
    <location>
        <begin position="2"/>
        <end position="99"/>
    </location>
</feature>
<evidence type="ECO:0000313" key="2">
    <source>
        <dbReference type="EMBL" id="VVE65453.1"/>
    </source>
</evidence>
<reference evidence="2 3" key="1">
    <citation type="submission" date="2019-08" db="EMBL/GenBank/DDBJ databases">
        <authorList>
            <person name="Peeters C."/>
        </authorList>
    </citation>
    <scope>NUCLEOTIDE SEQUENCE [LARGE SCALE GENOMIC DNA]</scope>
    <source>
        <strain evidence="2 3">LMG 31118</strain>
    </source>
</reference>
<dbReference type="GO" id="GO:0018909">
    <property type="term" value="P:dodecyl sulfate metabolic process"/>
    <property type="evidence" value="ECO:0007669"/>
    <property type="project" value="TreeGrafter"/>
</dbReference>
<evidence type="ECO:0000313" key="3">
    <source>
        <dbReference type="Proteomes" id="UP000414136"/>
    </source>
</evidence>
<protein>
    <submittedName>
        <fullName evidence="2">Alkyl/aryl-sulfatase YjcS</fullName>
        <ecNumber evidence="2">3.1.6.-</ecNumber>
    </submittedName>
</protein>
<dbReference type="InterPro" id="IPR052195">
    <property type="entry name" value="Bact_Alkyl/Aryl-Sulfatase"/>
</dbReference>
<sequence length="99" mass="10931">MSAAGKSYAFNVDFPDTKQKYALTVKNGVMNYSKDAVLQKADANISLNRAALDDIALGKLQLGNLADSGQVKFDGDRAKFKEMLGLFDKFDFWFTIAEP</sequence>
<organism evidence="2 3">
    <name type="scientific">Pandoraea captiosa</name>
    <dbReference type="NCBI Taxonomy" id="2508302"/>
    <lineage>
        <taxon>Bacteria</taxon>
        <taxon>Pseudomonadati</taxon>
        <taxon>Pseudomonadota</taxon>
        <taxon>Betaproteobacteria</taxon>
        <taxon>Burkholderiales</taxon>
        <taxon>Burkholderiaceae</taxon>
        <taxon>Pandoraea</taxon>
    </lineage>
</organism>
<evidence type="ECO:0000259" key="1">
    <source>
        <dbReference type="Pfam" id="PF14864"/>
    </source>
</evidence>
<dbReference type="InterPro" id="IPR036527">
    <property type="entry name" value="SCP2_sterol-bd_dom_sf"/>
</dbReference>
<dbReference type="EMBL" id="CABPSQ010000002">
    <property type="protein sequence ID" value="VVE65453.1"/>
    <property type="molecule type" value="Genomic_DNA"/>
</dbReference>
<dbReference type="RefSeq" id="WP_425495331.1">
    <property type="nucleotide sequence ID" value="NZ_CABPSQ010000002.1"/>
</dbReference>
<dbReference type="Proteomes" id="UP000414136">
    <property type="component" value="Unassembled WGS sequence"/>
</dbReference>
<keyword evidence="2" id="KW-0378">Hydrolase</keyword>
<dbReference type="PANTHER" id="PTHR43223">
    <property type="entry name" value="ALKYL/ARYL-SULFATASE"/>
    <property type="match status" value="1"/>
</dbReference>
<proteinExistence type="predicted"/>
<dbReference type="AlphaFoldDB" id="A0A5E4ZYZ9"/>
<dbReference type="Gene3D" id="3.30.1050.10">
    <property type="entry name" value="SCP2 sterol-binding domain"/>
    <property type="match status" value="1"/>
</dbReference>
<dbReference type="Pfam" id="PF14864">
    <property type="entry name" value="Alkyl_sulf_C"/>
    <property type="match status" value="1"/>
</dbReference>
<dbReference type="GO" id="GO:0018741">
    <property type="term" value="F:linear primary-alkylsulfatase activity"/>
    <property type="evidence" value="ECO:0007669"/>
    <property type="project" value="TreeGrafter"/>
</dbReference>
<accession>A0A5E4ZYZ9</accession>
<dbReference type="SUPFAM" id="SSF55718">
    <property type="entry name" value="SCP-like"/>
    <property type="match status" value="1"/>
</dbReference>